<dbReference type="InterPro" id="IPR026983">
    <property type="entry name" value="DHC"/>
</dbReference>
<dbReference type="Gene3D" id="1.20.920.20">
    <property type="match status" value="2"/>
</dbReference>
<dbReference type="InParanoid" id="C3ZE16"/>
<evidence type="ECO:0000313" key="4">
    <source>
        <dbReference type="EMBL" id="EEN48972.1"/>
    </source>
</evidence>
<dbReference type="Pfam" id="PF12781">
    <property type="entry name" value="AAA_9"/>
    <property type="match status" value="1"/>
</dbReference>
<feature type="domain" description="Dynein heavy chain coiled coil stalk" evidence="2">
    <location>
        <begin position="176"/>
        <end position="241"/>
    </location>
</feature>
<evidence type="ECO:0008006" key="5">
    <source>
        <dbReference type="Google" id="ProtNLM"/>
    </source>
</evidence>
<dbReference type="Pfam" id="PF12777">
    <property type="entry name" value="MT"/>
    <property type="match status" value="1"/>
</dbReference>
<accession>C3ZE16</accession>
<protein>
    <recommendedName>
        <fullName evidence="5">Dynein heavy chain coiled coil stalk domain-containing protein</fullName>
    </recommendedName>
</protein>
<name>C3ZE16_BRAFL</name>
<dbReference type="GO" id="GO:0007018">
    <property type="term" value="P:microtubule-based movement"/>
    <property type="evidence" value="ECO:0007669"/>
    <property type="project" value="InterPro"/>
</dbReference>
<dbReference type="EMBL" id="GG666612">
    <property type="protein sequence ID" value="EEN48972.1"/>
    <property type="molecule type" value="Genomic_DNA"/>
</dbReference>
<dbReference type="AlphaFoldDB" id="C3ZE16"/>
<dbReference type="GO" id="GO:0030286">
    <property type="term" value="C:dynein complex"/>
    <property type="evidence" value="ECO:0007669"/>
    <property type="project" value="InterPro"/>
</dbReference>
<reference evidence="4" key="1">
    <citation type="journal article" date="2008" name="Nature">
        <title>The amphioxus genome and the evolution of the chordate karyotype.</title>
        <authorList>
            <consortium name="US DOE Joint Genome Institute (JGI-PGF)"/>
            <person name="Putnam N.H."/>
            <person name="Butts T."/>
            <person name="Ferrier D.E.K."/>
            <person name="Furlong R.F."/>
            <person name="Hellsten U."/>
            <person name="Kawashima T."/>
            <person name="Robinson-Rechavi M."/>
            <person name="Shoguchi E."/>
            <person name="Terry A."/>
            <person name="Yu J.-K."/>
            <person name="Benito-Gutierrez E.L."/>
            <person name="Dubchak I."/>
            <person name="Garcia-Fernandez J."/>
            <person name="Gibson-Brown J.J."/>
            <person name="Grigoriev I.V."/>
            <person name="Horton A.C."/>
            <person name="de Jong P.J."/>
            <person name="Jurka J."/>
            <person name="Kapitonov V.V."/>
            <person name="Kohara Y."/>
            <person name="Kuroki Y."/>
            <person name="Lindquist E."/>
            <person name="Lucas S."/>
            <person name="Osoegawa K."/>
            <person name="Pennacchio L.A."/>
            <person name="Salamov A.A."/>
            <person name="Satou Y."/>
            <person name="Sauka-Spengler T."/>
            <person name="Schmutz J."/>
            <person name="Shin-I T."/>
            <person name="Toyoda A."/>
            <person name="Bronner-Fraser M."/>
            <person name="Fujiyama A."/>
            <person name="Holland L.Z."/>
            <person name="Holland P.W.H."/>
            <person name="Satoh N."/>
            <person name="Rokhsar D.S."/>
        </authorList>
    </citation>
    <scope>NUCLEOTIDE SEQUENCE [LARGE SCALE GENOMIC DNA]</scope>
    <source>
        <strain evidence="4">S238N-H82</strain>
        <tissue evidence="4">Testes</tissue>
    </source>
</reference>
<dbReference type="InterPro" id="IPR027417">
    <property type="entry name" value="P-loop_NTPase"/>
</dbReference>
<dbReference type="GO" id="GO:0051959">
    <property type="term" value="F:dynein light intermediate chain binding"/>
    <property type="evidence" value="ECO:0007669"/>
    <property type="project" value="InterPro"/>
</dbReference>
<dbReference type="eggNOG" id="KOG3595">
    <property type="taxonomic scope" value="Eukaryota"/>
</dbReference>
<proteinExistence type="predicted"/>
<dbReference type="InterPro" id="IPR035706">
    <property type="entry name" value="AAA_9"/>
</dbReference>
<evidence type="ECO:0000259" key="2">
    <source>
        <dbReference type="Pfam" id="PF12777"/>
    </source>
</evidence>
<dbReference type="STRING" id="7739.C3ZE16"/>
<dbReference type="InterPro" id="IPR024743">
    <property type="entry name" value="Dynein_HC_stalk"/>
</dbReference>
<dbReference type="PANTHER" id="PTHR46532">
    <property type="entry name" value="MALE FERTILITY FACTOR KL5"/>
    <property type="match status" value="1"/>
</dbReference>
<feature type="domain" description="Dynein heavy chain ATP-binding dynein motor region" evidence="3">
    <location>
        <begin position="273"/>
        <end position="327"/>
    </location>
</feature>
<gene>
    <name evidence="4" type="ORF">BRAFLDRAFT_57053</name>
</gene>
<dbReference type="Gene3D" id="3.40.50.300">
    <property type="entry name" value="P-loop containing nucleotide triphosphate hydrolases"/>
    <property type="match status" value="1"/>
</dbReference>
<dbReference type="PANTHER" id="PTHR46532:SF13">
    <property type="entry name" value="CYTOPLASMIC DYNEIN 1 HEAVY CHAIN 1"/>
    <property type="match status" value="1"/>
</dbReference>
<evidence type="ECO:0000259" key="3">
    <source>
        <dbReference type="Pfam" id="PF12781"/>
    </source>
</evidence>
<keyword evidence="1" id="KW-0175">Coiled coil</keyword>
<dbReference type="GO" id="GO:0045505">
    <property type="term" value="F:dynein intermediate chain binding"/>
    <property type="evidence" value="ECO:0007669"/>
    <property type="project" value="InterPro"/>
</dbReference>
<evidence type="ECO:0000256" key="1">
    <source>
        <dbReference type="SAM" id="Coils"/>
    </source>
</evidence>
<feature type="coiled-coil region" evidence="1">
    <location>
        <begin position="8"/>
        <end position="35"/>
    </location>
</feature>
<organism>
    <name type="scientific">Branchiostoma floridae</name>
    <name type="common">Florida lancelet</name>
    <name type="synonym">Amphioxus</name>
    <dbReference type="NCBI Taxonomy" id="7739"/>
    <lineage>
        <taxon>Eukaryota</taxon>
        <taxon>Metazoa</taxon>
        <taxon>Chordata</taxon>
        <taxon>Cephalochordata</taxon>
        <taxon>Leptocardii</taxon>
        <taxon>Amphioxiformes</taxon>
        <taxon>Branchiostomatidae</taxon>
        <taxon>Branchiostoma</taxon>
    </lineage>
</organism>
<sequence>MKTGLAKLVEAQESVNELSKELAVKEKDLAVASKNADKASRCITIKPADIATVRKLGKPPHLIMRIMDCTLLLFQRKINPVVQDPERPCAAPSWSEALKLMNNSGFLQSLLTFPKDTINEETVELLTPYLEMEDYTLDSAKKVCGNVAGLCAWTRAMAFFYTINKEVLPLKDLLDDAEACRRKMNNAEALIHGLSGEKVRWTAASKLFEDQIRRLVGDVLLATGFLSYSGPFNQVFRDELMVCWKKEMVMCKIPYTEDLNLVTMLVDNATIGDWNLQGLPNDELSSQNGIITTKAARFPLMIDPQNQGKTWIKNMQKDNELQVRSLLSVSLQSPFG</sequence>